<accession>A0A2A9DP00</accession>
<proteinExistence type="predicted"/>
<dbReference type="Proteomes" id="UP000221653">
    <property type="component" value="Unassembled WGS sequence"/>
</dbReference>
<dbReference type="EMBL" id="PDJF01000001">
    <property type="protein sequence ID" value="PFG27639.1"/>
    <property type="molecule type" value="Genomic_DNA"/>
</dbReference>
<organism evidence="1 2">
    <name type="scientific">Corynebacterium renale</name>
    <dbReference type="NCBI Taxonomy" id="1724"/>
    <lineage>
        <taxon>Bacteria</taxon>
        <taxon>Bacillati</taxon>
        <taxon>Actinomycetota</taxon>
        <taxon>Actinomycetes</taxon>
        <taxon>Mycobacteriales</taxon>
        <taxon>Corynebacteriaceae</taxon>
        <taxon>Corynebacterium</taxon>
    </lineage>
</organism>
<dbReference type="STRING" id="1724.GCA_001044175_00007"/>
<protein>
    <submittedName>
        <fullName evidence="1">Uncharacterized protein</fullName>
    </submittedName>
</protein>
<keyword evidence="2" id="KW-1185">Reference proteome</keyword>
<evidence type="ECO:0000313" key="2">
    <source>
        <dbReference type="Proteomes" id="UP000221653"/>
    </source>
</evidence>
<evidence type="ECO:0000313" key="1">
    <source>
        <dbReference type="EMBL" id="PFG27639.1"/>
    </source>
</evidence>
<dbReference type="RefSeq" id="WP_048378758.1">
    <property type="nucleotide sequence ID" value="NZ_LDYE01000001.1"/>
</dbReference>
<name>A0A2A9DP00_9CORY</name>
<reference evidence="1 2" key="1">
    <citation type="submission" date="2017-10" db="EMBL/GenBank/DDBJ databases">
        <title>Sequencing the genomes of 1000 actinobacteria strains.</title>
        <authorList>
            <person name="Klenk H.-P."/>
        </authorList>
    </citation>
    <scope>NUCLEOTIDE SEQUENCE [LARGE SCALE GENOMIC DNA]</scope>
    <source>
        <strain evidence="1 2">DSM 20688</strain>
    </source>
</reference>
<dbReference type="Pfam" id="PF21893">
    <property type="entry name" value="DUF6918"/>
    <property type="match status" value="1"/>
</dbReference>
<dbReference type="AlphaFoldDB" id="A0A2A9DP00"/>
<dbReference type="OrthoDB" id="530636at2"/>
<dbReference type="InterPro" id="IPR054211">
    <property type="entry name" value="DUF6918"/>
</dbReference>
<gene>
    <name evidence="1" type="ORF">ATK06_0715</name>
</gene>
<sequence>MDLSVLLDETRRAPLVSDLSALVDRTISEQSGITGMAIKGAAAAAKKLQADIVPVGVNRLLPNLLGSLQPHADAAAAADAEFGAYLANNVEAVTGDLLKVGDDAIANSDNAAVHRIYKTVRGKASSLIEPVLPELGALIERHYTAK</sequence>
<comment type="caution">
    <text evidence="1">The sequence shown here is derived from an EMBL/GenBank/DDBJ whole genome shotgun (WGS) entry which is preliminary data.</text>
</comment>